<keyword evidence="1 3" id="KW-0560">Oxidoreductase</keyword>
<dbReference type="Pfam" id="PF02153">
    <property type="entry name" value="PDH_N"/>
    <property type="match status" value="1"/>
</dbReference>
<dbReference type="InterPro" id="IPR046826">
    <property type="entry name" value="PDH_N"/>
</dbReference>
<dbReference type="SUPFAM" id="SSF51735">
    <property type="entry name" value="NAD(P)-binding Rossmann-fold domains"/>
    <property type="match status" value="1"/>
</dbReference>
<dbReference type="InterPro" id="IPR046825">
    <property type="entry name" value="PDH_C"/>
</dbReference>
<dbReference type="InterPro" id="IPR003099">
    <property type="entry name" value="Prephen_DH"/>
</dbReference>
<dbReference type="SUPFAM" id="SSF48179">
    <property type="entry name" value="6-phosphogluconate dehydrogenase C-terminal domain-like"/>
    <property type="match status" value="1"/>
</dbReference>
<dbReference type="PROSITE" id="PS51176">
    <property type="entry name" value="PDH_ADH"/>
    <property type="match status" value="1"/>
</dbReference>
<dbReference type="SUPFAM" id="SSF54991">
    <property type="entry name" value="Anticodon-binding domain of PheRS"/>
    <property type="match status" value="1"/>
</dbReference>
<dbReference type="InterPro" id="IPR036291">
    <property type="entry name" value="NAD(P)-bd_dom_sf"/>
</dbReference>
<dbReference type="PATRIC" id="fig|1069083.5.peg.96"/>
<reference evidence="3 4" key="1">
    <citation type="journal article" date="2013" name="Genome Announc.">
        <title>Draft Genome Sequence of a Highly Flagellated, Fast-Swimming Archaeon, Methanocaldococcus villosus Strain KIN24-T80 (DSM 22612).</title>
        <authorList>
            <person name="Thennarasu S."/>
            <person name="Polireddy D."/>
            <person name="Antony A."/>
            <person name="Yada M.R."/>
            <person name="Algarawi S."/>
            <person name="Sivakumar N."/>
        </authorList>
    </citation>
    <scope>NUCLEOTIDE SEQUENCE [LARGE SCALE GENOMIC DNA]</scope>
    <source>
        <strain evidence="3 4">KIN24-T80</strain>
    </source>
</reference>
<dbReference type="InterPro" id="IPR008927">
    <property type="entry name" value="6-PGluconate_DH-like_C_sf"/>
</dbReference>
<evidence type="ECO:0000259" key="2">
    <source>
        <dbReference type="PROSITE" id="PS51176"/>
    </source>
</evidence>
<evidence type="ECO:0000256" key="1">
    <source>
        <dbReference type="ARBA" id="ARBA00023002"/>
    </source>
</evidence>
<sequence>MIISIIGGTDGLGKWFARYLKGKGFDVIVTGRDVEKGKKVERELGVKFINDNIEAAKKADIVIIAVPINVTEKVIKEVAPHVRDGCLLMDITSIKEIPTKAMEEYANKNVVIIPTHPMFGPSAPSLFGQVIILTPLERHKNTEWFKKVYNFLKKEGAKIIITTPEKHDRIMAVVQGLTHFSFISLAYTLKELNVDIKESRKYSSPVYELMLSIIARIIGQNPYLYADIQMFNKRIGEIHKTFINCCLELSNVVKNKDREKFVKIMKEAAKHFGSEAKRGVYYSDKAIFALTNELNRLVDMIGEEVAIRNIDSNNVHFGILKGVDGDYLILDKNGKLEKFNVLRVEVFDGEKLKELKKRYLKRIYFDVSVLLKDNVDENTILDLLKSKFDIEIIDVYKGENIEKGWKSVTFRIFGYKKDELREKEKEFIKIIKNIGGKLRY</sequence>
<dbReference type="SMART" id="SM00896">
    <property type="entry name" value="FDX-ACB"/>
    <property type="match status" value="1"/>
</dbReference>
<dbReference type="Gene3D" id="3.40.50.720">
    <property type="entry name" value="NAD(P)-binding Rossmann-like Domain"/>
    <property type="match status" value="1"/>
</dbReference>
<keyword evidence="4" id="KW-1185">Reference proteome</keyword>
<dbReference type="RefSeq" id="WP_004589782.1">
    <property type="nucleotide sequence ID" value="NZ_APMM01000003.1"/>
</dbReference>
<dbReference type="Gene3D" id="1.10.3660.10">
    <property type="entry name" value="6-phosphogluconate dehydrogenase C-terminal like domain"/>
    <property type="match status" value="1"/>
</dbReference>
<evidence type="ECO:0000313" key="3">
    <source>
        <dbReference type="EMBL" id="ENN96751.1"/>
    </source>
</evidence>
<dbReference type="EMBL" id="APMM01000003">
    <property type="protein sequence ID" value="ENN96751.1"/>
    <property type="molecule type" value="Genomic_DNA"/>
</dbReference>
<dbReference type="GO" id="GO:0070403">
    <property type="term" value="F:NAD+ binding"/>
    <property type="evidence" value="ECO:0007669"/>
    <property type="project" value="InterPro"/>
</dbReference>
<dbReference type="InterPro" id="IPR050812">
    <property type="entry name" value="Preph/Arog_dehydrog"/>
</dbReference>
<feature type="domain" description="Prephenate/arogenate dehydrogenase" evidence="2">
    <location>
        <begin position="1"/>
        <end position="283"/>
    </location>
</feature>
<dbReference type="Gene3D" id="3.30.70.380">
    <property type="entry name" value="Ferrodoxin-fold anticodon-binding domain"/>
    <property type="match status" value="1"/>
</dbReference>
<evidence type="ECO:0000313" key="4">
    <source>
        <dbReference type="Proteomes" id="UP000053695"/>
    </source>
</evidence>
<dbReference type="EC" id="1.3.1.12" evidence="3"/>
<dbReference type="InterPro" id="IPR036690">
    <property type="entry name" value="Fdx_antiC-bd_sf"/>
</dbReference>
<proteinExistence type="predicted"/>
<dbReference type="PANTHER" id="PTHR21363">
    <property type="entry name" value="PREPHENATE DEHYDROGENASE"/>
    <property type="match status" value="1"/>
</dbReference>
<dbReference type="OrthoDB" id="24743at2157"/>
<dbReference type="NCBIfam" id="NF006410">
    <property type="entry name" value="PRK08655.1-4"/>
    <property type="match status" value="1"/>
</dbReference>
<accession>N6VU78</accession>
<dbReference type="Proteomes" id="UP000053695">
    <property type="component" value="Unassembled WGS sequence"/>
</dbReference>
<dbReference type="InterPro" id="IPR008299">
    <property type="entry name" value="Prep_DH/arog_DH"/>
</dbReference>
<dbReference type="InterPro" id="IPR005121">
    <property type="entry name" value="Fdx_antiC-bd"/>
</dbReference>
<dbReference type="NCBIfam" id="NF006408">
    <property type="entry name" value="PRK08655.1-2"/>
    <property type="match status" value="1"/>
</dbReference>
<protein>
    <submittedName>
        <fullName evidence="3">Prephenate dehydrogenase</fullName>
        <ecNumber evidence="3">1.3.1.12</ecNumber>
    </submittedName>
</protein>
<dbReference type="AlphaFoldDB" id="N6VU78"/>
<name>N6VU78_9EURY</name>
<dbReference type="PIRSF" id="PIRSF006549">
    <property type="entry name" value="PDH_arog_dh_reg"/>
    <property type="match status" value="1"/>
</dbReference>
<dbReference type="Pfam" id="PF20463">
    <property type="entry name" value="PDH_C"/>
    <property type="match status" value="1"/>
</dbReference>
<dbReference type="PANTHER" id="PTHR21363:SF0">
    <property type="entry name" value="PREPHENATE DEHYDROGENASE [NADP(+)]"/>
    <property type="match status" value="1"/>
</dbReference>
<organism evidence="3 4">
    <name type="scientific">Methanocaldococcus villosus KIN24-T80</name>
    <dbReference type="NCBI Taxonomy" id="1069083"/>
    <lineage>
        <taxon>Archaea</taxon>
        <taxon>Methanobacteriati</taxon>
        <taxon>Methanobacteriota</taxon>
        <taxon>Methanomada group</taxon>
        <taxon>Methanococci</taxon>
        <taxon>Methanococcales</taxon>
        <taxon>Methanocaldococcaceae</taxon>
        <taxon>Methanocaldococcus</taxon>
    </lineage>
</organism>
<gene>
    <name evidence="3" type="ORF">J422_00501</name>
</gene>
<dbReference type="GO" id="GO:0004665">
    <property type="term" value="F:prephenate dehydrogenase (NADP+) activity"/>
    <property type="evidence" value="ECO:0007669"/>
    <property type="project" value="InterPro"/>
</dbReference>
<comment type="caution">
    <text evidence="3">The sequence shown here is derived from an EMBL/GenBank/DDBJ whole genome shotgun (WGS) entry which is preliminary data.</text>
</comment>
<dbReference type="GO" id="GO:0006571">
    <property type="term" value="P:tyrosine biosynthetic process"/>
    <property type="evidence" value="ECO:0007669"/>
    <property type="project" value="InterPro"/>
</dbReference>
<dbReference type="STRING" id="1069083.GCA_000371805_00052"/>
<dbReference type="GO" id="GO:0008977">
    <property type="term" value="F:prephenate dehydrogenase (NAD+) activity"/>
    <property type="evidence" value="ECO:0007669"/>
    <property type="project" value="UniProtKB-EC"/>
</dbReference>